<sequence length="365" mass="41693">MLLRLAYLGMASAFAMLRLLPMSDRDKDVEILALRHQIAVLERQLNGQRVRFDAGDRAFLAALLQGLPPEVVRGMRLVVRPDTVLRWHRDLVARRHAARSRPKRGGRPRTVRSIRALVLRLARENPTWGYRRLHGELFVLGVKVAASTVWEILKDAGIPPAPERTSSTWADFLRSQADALLACDFFETVTLSGARLYVFAFIEHTGRRIRILGVTAHPITSWVVQAARNLVMDLQDTDCQARYLIRDRDGNFPELFDTILADAGIEVVLSGIKIPRMNSIMERWVQTCRRELLDRTLIWNQRHLLHALGEFEQFYNAHRPHQGIANARPLHPLPEPITDPDETGRLDIHRTDRLGGLLHEYQHAA</sequence>
<accession>A0ABU3V6P9</accession>
<dbReference type="InterPro" id="IPR009057">
    <property type="entry name" value="Homeodomain-like_sf"/>
</dbReference>
<feature type="domain" description="Integrase catalytic" evidence="1">
    <location>
        <begin position="158"/>
        <end position="337"/>
    </location>
</feature>
<evidence type="ECO:0000313" key="2">
    <source>
        <dbReference type="EMBL" id="MDU9001834.1"/>
    </source>
</evidence>
<dbReference type="SUPFAM" id="SSF46689">
    <property type="entry name" value="Homeodomain-like"/>
    <property type="match status" value="1"/>
</dbReference>
<dbReference type="SUPFAM" id="SSF53098">
    <property type="entry name" value="Ribonuclease H-like"/>
    <property type="match status" value="1"/>
</dbReference>
<dbReference type="Proteomes" id="UP001257627">
    <property type="component" value="Unassembled WGS sequence"/>
</dbReference>
<reference evidence="2 3" key="1">
    <citation type="submission" date="2023-02" db="EMBL/GenBank/DDBJ databases">
        <authorList>
            <person name="Maleckis M."/>
        </authorList>
    </citation>
    <scope>NUCLEOTIDE SEQUENCE [LARGE SCALE GENOMIC DNA]</scope>
    <source>
        <strain evidence="2 3">P8-A2</strain>
    </source>
</reference>
<dbReference type="RefSeq" id="WP_316738763.1">
    <property type="nucleotide sequence ID" value="NZ_JARAKF010000006.1"/>
</dbReference>
<dbReference type="InterPro" id="IPR012337">
    <property type="entry name" value="RNaseH-like_sf"/>
</dbReference>
<name>A0ABU3V6P9_9ACTN</name>
<evidence type="ECO:0000259" key="1">
    <source>
        <dbReference type="PROSITE" id="PS50994"/>
    </source>
</evidence>
<gene>
    <name evidence="2" type="ORF">PU648_58520</name>
</gene>
<keyword evidence="3" id="KW-1185">Reference proteome</keyword>
<organism evidence="2 3">
    <name type="scientific">Streptomyces mirabilis</name>
    <dbReference type="NCBI Taxonomy" id="68239"/>
    <lineage>
        <taxon>Bacteria</taxon>
        <taxon>Bacillati</taxon>
        <taxon>Actinomycetota</taxon>
        <taxon>Actinomycetes</taxon>
        <taxon>Kitasatosporales</taxon>
        <taxon>Streptomycetaceae</taxon>
        <taxon>Streptomyces</taxon>
    </lineage>
</organism>
<dbReference type="PROSITE" id="PS50994">
    <property type="entry name" value="INTEGRASE"/>
    <property type="match status" value="1"/>
</dbReference>
<dbReference type="InterPro" id="IPR001584">
    <property type="entry name" value="Integrase_cat-core"/>
</dbReference>
<dbReference type="Pfam" id="PF13683">
    <property type="entry name" value="rve_3"/>
    <property type="match status" value="1"/>
</dbReference>
<dbReference type="Gene3D" id="3.30.420.10">
    <property type="entry name" value="Ribonuclease H-like superfamily/Ribonuclease H"/>
    <property type="match status" value="1"/>
</dbReference>
<dbReference type="Pfam" id="PF13565">
    <property type="entry name" value="HTH_32"/>
    <property type="match status" value="1"/>
</dbReference>
<evidence type="ECO:0000313" key="3">
    <source>
        <dbReference type="Proteomes" id="UP001257627"/>
    </source>
</evidence>
<dbReference type="EMBL" id="JARAKF010000006">
    <property type="protein sequence ID" value="MDU9001834.1"/>
    <property type="molecule type" value="Genomic_DNA"/>
</dbReference>
<comment type="caution">
    <text evidence="2">The sequence shown here is derived from an EMBL/GenBank/DDBJ whole genome shotgun (WGS) entry which is preliminary data.</text>
</comment>
<protein>
    <submittedName>
        <fullName evidence="2">Integrase core domain-containing protein</fullName>
    </submittedName>
</protein>
<proteinExistence type="predicted"/>
<dbReference type="InterPro" id="IPR036397">
    <property type="entry name" value="RNaseH_sf"/>
</dbReference>